<dbReference type="HAMAP" id="MF_00097">
    <property type="entry name" value="TMP_synthase"/>
    <property type="match status" value="1"/>
</dbReference>
<dbReference type="GO" id="GO:0004789">
    <property type="term" value="F:thiamine-phosphate diphosphorylase activity"/>
    <property type="evidence" value="ECO:0007669"/>
    <property type="project" value="UniProtKB-UniRule"/>
</dbReference>
<feature type="binding site" evidence="9">
    <location>
        <position position="138"/>
    </location>
    <ligand>
        <name>4-amino-2-methyl-5-(diphosphooxymethyl)pyrimidine</name>
        <dbReference type="ChEBI" id="CHEBI:57841"/>
    </ligand>
</feature>
<organism evidence="13 14">
    <name type="scientific">Secundilactobacillus collinoides DSM 20515 = JCM 1123</name>
    <dbReference type="NCBI Taxonomy" id="1423733"/>
    <lineage>
        <taxon>Bacteria</taxon>
        <taxon>Bacillati</taxon>
        <taxon>Bacillota</taxon>
        <taxon>Bacilli</taxon>
        <taxon>Lactobacillales</taxon>
        <taxon>Lactobacillaceae</taxon>
        <taxon>Secundilactobacillus</taxon>
    </lineage>
</organism>
<dbReference type="PANTHER" id="PTHR20857">
    <property type="entry name" value="THIAMINE-PHOSPHATE PYROPHOSPHORYLASE"/>
    <property type="match status" value="1"/>
</dbReference>
<keyword evidence="5 9" id="KW-0784">Thiamine biosynthesis</keyword>
<sequence>MELTNKPLYLVTDRTGLTDNVFFQRLDLACQAGVDLVQLREKNLESRDYFQLAQRVKTITDRYAVPLVIDDRLDIAEAVEAAGVHVGQSDLPVAVVRQILGPDKLIGVTAKTVAQADLAVTEGADYLGVGAIFPTTTHVKTVRISVETLAEIKKRVPIPVYAIGGLKAHNVAVIQPAHVDGVAVVSAIMQAPDTVAETKALRTAVLKAL</sequence>
<dbReference type="UniPathway" id="UPA00060">
    <property type="reaction ID" value="UER00141"/>
</dbReference>
<dbReference type="GO" id="GO:0009228">
    <property type="term" value="P:thiamine biosynthetic process"/>
    <property type="evidence" value="ECO:0007669"/>
    <property type="project" value="UniProtKB-KW"/>
</dbReference>
<evidence type="ECO:0000259" key="12">
    <source>
        <dbReference type="Pfam" id="PF02581"/>
    </source>
</evidence>
<dbReference type="STRING" id="33960.TY91_04545"/>
<comment type="catalytic activity">
    <reaction evidence="7 9 10">
        <text>2-(2-carboxy-4-methylthiazol-5-yl)ethyl phosphate + 4-amino-2-methyl-5-(diphosphooxymethyl)pyrimidine + 2 H(+) = thiamine phosphate + CO2 + diphosphate</text>
        <dbReference type="Rhea" id="RHEA:47848"/>
        <dbReference type="ChEBI" id="CHEBI:15378"/>
        <dbReference type="ChEBI" id="CHEBI:16526"/>
        <dbReference type="ChEBI" id="CHEBI:33019"/>
        <dbReference type="ChEBI" id="CHEBI:37575"/>
        <dbReference type="ChEBI" id="CHEBI:57841"/>
        <dbReference type="ChEBI" id="CHEBI:62890"/>
        <dbReference type="EC" id="2.5.1.3"/>
    </reaction>
</comment>
<dbReference type="GO" id="GO:0000287">
    <property type="term" value="F:magnesium ion binding"/>
    <property type="evidence" value="ECO:0007669"/>
    <property type="project" value="UniProtKB-UniRule"/>
</dbReference>
<evidence type="ECO:0000256" key="3">
    <source>
        <dbReference type="ARBA" id="ARBA00022723"/>
    </source>
</evidence>
<dbReference type="InterPro" id="IPR013785">
    <property type="entry name" value="Aldolase_TIM"/>
</dbReference>
<evidence type="ECO:0000256" key="2">
    <source>
        <dbReference type="ARBA" id="ARBA00022679"/>
    </source>
</evidence>
<comment type="pathway">
    <text evidence="1 9 11">Cofactor biosynthesis; thiamine diphosphate biosynthesis; thiamine phosphate from 4-amino-2-methyl-5-diphosphomethylpyrimidine and 4-methyl-5-(2-phosphoethyl)-thiazole: step 1/1.</text>
</comment>
<feature type="binding site" evidence="9">
    <location>
        <begin position="185"/>
        <end position="186"/>
    </location>
    <ligand>
        <name>2-[(2R,5Z)-2-carboxy-4-methylthiazol-5(2H)-ylidene]ethyl phosphate</name>
        <dbReference type="ChEBI" id="CHEBI:62899"/>
    </ligand>
</feature>
<evidence type="ECO:0000256" key="6">
    <source>
        <dbReference type="ARBA" id="ARBA00047334"/>
    </source>
</evidence>
<dbReference type="PATRIC" id="fig|1423733.4.peg.3285"/>
<dbReference type="Gene3D" id="3.20.20.70">
    <property type="entry name" value="Aldolase class I"/>
    <property type="match status" value="1"/>
</dbReference>
<dbReference type="Pfam" id="PF02581">
    <property type="entry name" value="TMP-TENI"/>
    <property type="match status" value="1"/>
</dbReference>
<proteinExistence type="inferred from homology"/>
<evidence type="ECO:0000256" key="1">
    <source>
        <dbReference type="ARBA" id="ARBA00005165"/>
    </source>
</evidence>
<dbReference type="InterPro" id="IPR034291">
    <property type="entry name" value="TMP_synthase"/>
</dbReference>
<feature type="binding site" evidence="9">
    <location>
        <begin position="38"/>
        <end position="42"/>
    </location>
    <ligand>
        <name>4-amino-2-methyl-5-(diphosphooxymethyl)pyrimidine</name>
        <dbReference type="ChEBI" id="CHEBI:57841"/>
    </ligand>
</feature>
<dbReference type="FunFam" id="3.20.20.70:FF:000096">
    <property type="entry name" value="Thiamine-phosphate synthase"/>
    <property type="match status" value="1"/>
</dbReference>
<evidence type="ECO:0000256" key="11">
    <source>
        <dbReference type="RuleBase" id="RU004253"/>
    </source>
</evidence>
<evidence type="ECO:0000256" key="10">
    <source>
        <dbReference type="RuleBase" id="RU003826"/>
    </source>
</evidence>
<evidence type="ECO:0000256" key="7">
    <source>
        <dbReference type="ARBA" id="ARBA00047851"/>
    </source>
</evidence>
<dbReference type="GO" id="GO:0005737">
    <property type="term" value="C:cytoplasm"/>
    <property type="evidence" value="ECO:0007669"/>
    <property type="project" value="TreeGrafter"/>
</dbReference>
<feature type="binding site" evidence="9">
    <location>
        <position position="70"/>
    </location>
    <ligand>
        <name>4-amino-2-methyl-5-(diphosphooxymethyl)pyrimidine</name>
        <dbReference type="ChEBI" id="CHEBI:57841"/>
    </ligand>
</feature>
<dbReference type="NCBIfam" id="TIGR00693">
    <property type="entry name" value="thiE"/>
    <property type="match status" value="1"/>
</dbReference>
<protein>
    <recommendedName>
        <fullName evidence="9">Thiamine-phosphate synthase</fullName>
        <shortName evidence="9">TP synthase</shortName>
        <shortName evidence="9">TPS</shortName>
        <ecNumber evidence="9">2.5.1.3</ecNumber>
    </recommendedName>
    <alternativeName>
        <fullName evidence="9">Thiamine-phosphate pyrophosphorylase</fullName>
        <shortName evidence="9">TMP pyrophosphorylase</shortName>
        <shortName evidence="9">TMP-PPase</shortName>
    </alternativeName>
</protein>
<dbReference type="RefSeq" id="WP_054759118.1">
    <property type="nucleotide sequence ID" value="NZ_AYYR01000009.1"/>
</dbReference>
<comment type="cofactor">
    <cofactor evidence="9">
        <name>Mg(2+)</name>
        <dbReference type="ChEBI" id="CHEBI:18420"/>
    </cofactor>
    <text evidence="9">Binds 1 Mg(2+) ion per subunit.</text>
</comment>
<keyword evidence="3 9" id="KW-0479">Metal-binding</keyword>
<accession>A0A0R2BF89</accession>
<comment type="catalytic activity">
    <reaction evidence="6 9 10">
        <text>4-methyl-5-(2-phosphooxyethyl)-thiazole + 4-amino-2-methyl-5-(diphosphooxymethyl)pyrimidine + H(+) = thiamine phosphate + diphosphate</text>
        <dbReference type="Rhea" id="RHEA:22328"/>
        <dbReference type="ChEBI" id="CHEBI:15378"/>
        <dbReference type="ChEBI" id="CHEBI:33019"/>
        <dbReference type="ChEBI" id="CHEBI:37575"/>
        <dbReference type="ChEBI" id="CHEBI:57841"/>
        <dbReference type="ChEBI" id="CHEBI:58296"/>
        <dbReference type="EC" id="2.5.1.3"/>
    </reaction>
</comment>
<dbReference type="CDD" id="cd00564">
    <property type="entry name" value="TMP_TenI"/>
    <property type="match status" value="1"/>
</dbReference>
<feature type="domain" description="Thiamine phosphate synthase/TenI" evidence="12">
    <location>
        <begin position="8"/>
        <end position="188"/>
    </location>
</feature>
<comment type="function">
    <text evidence="9">Condenses 4-methyl-5-(beta-hydroxyethyl)thiazole monophosphate (THZ-P) and 2-methyl-4-amino-5-hydroxymethyl pyrimidine pyrophosphate (HMP-PP) to form thiamine monophosphate (TMP).</text>
</comment>
<dbReference type="PANTHER" id="PTHR20857:SF15">
    <property type="entry name" value="THIAMINE-PHOSPHATE SYNTHASE"/>
    <property type="match status" value="1"/>
</dbReference>
<keyword evidence="2 9" id="KW-0808">Transferase</keyword>
<feature type="binding site" evidence="9">
    <location>
        <position position="90"/>
    </location>
    <ligand>
        <name>Mg(2+)</name>
        <dbReference type="ChEBI" id="CHEBI:18420"/>
    </ligand>
</feature>
<feature type="binding site" evidence="9">
    <location>
        <begin position="135"/>
        <end position="137"/>
    </location>
    <ligand>
        <name>2-[(2R,5Z)-2-carboxy-4-methylthiazol-5(2H)-ylidene]ethyl phosphate</name>
        <dbReference type="ChEBI" id="CHEBI:62899"/>
    </ligand>
</feature>
<comment type="similarity">
    <text evidence="9 10">Belongs to the thiamine-phosphate synthase family.</text>
</comment>
<evidence type="ECO:0000313" key="13">
    <source>
        <dbReference type="EMBL" id="KRM77783.1"/>
    </source>
</evidence>
<dbReference type="AlphaFoldDB" id="A0A0R2BF89"/>
<keyword evidence="4 9" id="KW-0460">Magnesium</keyword>
<feature type="binding site" evidence="9">
    <location>
        <position position="109"/>
    </location>
    <ligand>
        <name>4-amino-2-methyl-5-(diphosphooxymethyl)pyrimidine</name>
        <dbReference type="ChEBI" id="CHEBI:57841"/>
    </ligand>
</feature>
<evidence type="ECO:0000256" key="5">
    <source>
        <dbReference type="ARBA" id="ARBA00022977"/>
    </source>
</evidence>
<dbReference type="GO" id="GO:0009229">
    <property type="term" value="P:thiamine diphosphate biosynthetic process"/>
    <property type="evidence" value="ECO:0007669"/>
    <property type="project" value="UniProtKB-UniRule"/>
</dbReference>
<reference evidence="13 14" key="1">
    <citation type="journal article" date="2015" name="Genome Announc.">
        <title>Expanding the biotechnology potential of lactobacilli through comparative genomics of 213 strains and associated genera.</title>
        <authorList>
            <person name="Sun Z."/>
            <person name="Harris H.M."/>
            <person name="McCann A."/>
            <person name="Guo C."/>
            <person name="Argimon S."/>
            <person name="Zhang W."/>
            <person name="Yang X."/>
            <person name="Jeffery I.B."/>
            <person name="Cooney J.C."/>
            <person name="Kagawa T.F."/>
            <person name="Liu W."/>
            <person name="Song Y."/>
            <person name="Salvetti E."/>
            <person name="Wrobel A."/>
            <person name="Rasinkangas P."/>
            <person name="Parkhill J."/>
            <person name="Rea M.C."/>
            <person name="O'Sullivan O."/>
            <person name="Ritari J."/>
            <person name="Douillard F.P."/>
            <person name="Paul Ross R."/>
            <person name="Yang R."/>
            <person name="Briner A.E."/>
            <person name="Felis G.E."/>
            <person name="de Vos W.M."/>
            <person name="Barrangou R."/>
            <person name="Klaenhammer T.R."/>
            <person name="Caufield P.W."/>
            <person name="Cui Y."/>
            <person name="Zhang H."/>
            <person name="O'Toole P.W."/>
        </authorList>
    </citation>
    <scope>NUCLEOTIDE SEQUENCE [LARGE SCALE GENOMIC DNA]</scope>
    <source>
        <strain evidence="13 14">DSM 20515</strain>
    </source>
</reference>
<comment type="catalytic activity">
    <reaction evidence="8 9 10">
        <text>2-[(2R,5Z)-2-carboxy-4-methylthiazol-5(2H)-ylidene]ethyl phosphate + 4-amino-2-methyl-5-(diphosphooxymethyl)pyrimidine + 2 H(+) = thiamine phosphate + CO2 + diphosphate</text>
        <dbReference type="Rhea" id="RHEA:47844"/>
        <dbReference type="ChEBI" id="CHEBI:15378"/>
        <dbReference type="ChEBI" id="CHEBI:16526"/>
        <dbReference type="ChEBI" id="CHEBI:33019"/>
        <dbReference type="ChEBI" id="CHEBI:37575"/>
        <dbReference type="ChEBI" id="CHEBI:57841"/>
        <dbReference type="ChEBI" id="CHEBI:62899"/>
        <dbReference type="EC" id="2.5.1.3"/>
    </reaction>
</comment>
<evidence type="ECO:0000256" key="4">
    <source>
        <dbReference type="ARBA" id="ARBA00022842"/>
    </source>
</evidence>
<gene>
    <name evidence="9" type="primary">thiE</name>
    <name evidence="13" type="ORF">FC82_GL003163</name>
</gene>
<dbReference type="InterPro" id="IPR036206">
    <property type="entry name" value="ThiamineP_synth_sf"/>
</dbReference>
<name>A0A0R2BF89_SECCO</name>
<dbReference type="InterPro" id="IPR022998">
    <property type="entry name" value="ThiamineP_synth_TenI"/>
</dbReference>
<feature type="binding site" evidence="9">
    <location>
        <position position="71"/>
    </location>
    <ligand>
        <name>Mg(2+)</name>
        <dbReference type="ChEBI" id="CHEBI:18420"/>
    </ligand>
</feature>
<dbReference type="EMBL" id="AYYR01000009">
    <property type="protein sequence ID" value="KRM77783.1"/>
    <property type="molecule type" value="Genomic_DNA"/>
</dbReference>
<evidence type="ECO:0000256" key="8">
    <source>
        <dbReference type="ARBA" id="ARBA00047883"/>
    </source>
</evidence>
<evidence type="ECO:0000313" key="14">
    <source>
        <dbReference type="Proteomes" id="UP000051845"/>
    </source>
</evidence>
<feature type="binding site" evidence="9">
    <location>
        <position position="165"/>
    </location>
    <ligand>
        <name>2-[(2R,5Z)-2-carboxy-4-methylthiazol-5(2H)-ylidene]ethyl phosphate</name>
        <dbReference type="ChEBI" id="CHEBI:62899"/>
    </ligand>
</feature>
<evidence type="ECO:0000256" key="9">
    <source>
        <dbReference type="HAMAP-Rule" id="MF_00097"/>
    </source>
</evidence>
<dbReference type="EC" id="2.5.1.3" evidence="9"/>
<dbReference type="Proteomes" id="UP000051845">
    <property type="component" value="Unassembled WGS sequence"/>
</dbReference>
<dbReference type="SUPFAM" id="SSF51391">
    <property type="entry name" value="Thiamin phosphate synthase"/>
    <property type="match status" value="1"/>
</dbReference>
<comment type="caution">
    <text evidence="13">The sequence shown here is derived from an EMBL/GenBank/DDBJ whole genome shotgun (WGS) entry which is preliminary data.</text>
</comment>